<accession>A0A844A757</accession>
<organism evidence="1 2">
    <name type="scientific">Rhizobium fredii</name>
    <name type="common">Sinorhizobium fredii</name>
    <dbReference type="NCBI Taxonomy" id="380"/>
    <lineage>
        <taxon>Bacteria</taxon>
        <taxon>Pseudomonadati</taxon>
        <taxon>Pseudomonadota</taxon>
        <taxon>Alphaproteobacteria</taxon>
        <taxon>Hyphomicrobiales</taxon>
        <taxon>Rhizobiaceae</taxon>
        <taxon>Sinorhizobium/Ensifer group</taxon>
        <taxon>Sinorhizobium</taxon>
    </lineage>
</organism>
<dbReference type="EMBL" id="WISZ01000058">
    <property type="protein sequence ID" value="MQX07695.1"/>
    <property type="molecule type" value="Genomic_DNA"/>
</dbReference>
<evidence type="ECO:0000313" key="2">
    <source>
        <dbReference type="Proteomes" id="UP000466694"/>
    </source>
</evidence>
<comment type="caution">
    <text evidence="1">The sequence shown here is derived from an EMBL/GenBank/DDBJ whole genome shotgun (WGS) entry which is preliminary data.</text>
</comment>
<reference evidence="1 2" key="1">
    <citation type="journal article" date="2013" name="Genome Biol.">
        <title>Comparative genomics of the core and accessory genomes of 48 Sinorhizobium strains comprising five genospecies.</title>
        <authorList>
            <person name="Sugawara M."/>
            <person name="Epstein B."/>
            <person name="Badgley B.D."/>
            <person name="Unno T."/>
            <person name="Xu L."/>
            <person name="Reese J."/>
            <person name="Gyaneshwar P."/>
            <person name="Denny R."/>
            <person name="Mudge J."/>
            <person name="Bharti A.K."/>
            <person name="Farmer A.D."/>
            <person name="May G.D."/>
            <person name="Woodward J.E."/>
            <person name="Medigue C."/>
            <person name="Vallenet D."/>
            <person name="Lajus A."/>
            <person name="Rouy Z."/>
            <person name="Martinez-Vaz B."/>
            <person name="Tiffin P."/>
            <person name="Young N.D."/>
            <person name="Sadowsky M.J."/>
        </authorList>
    </citation>
    <scope>NUCLEOTIDE SEQUENCE [LARGE SCALE GENOMIC DNA]</scope>
    <source>
        <strain evidence="1 2">USDA205</strain>
    </source>
</reference>
<dbReference type="AlphaFoldDB" id="A0A844A757"/>
<evidence type="ECO:0008006" key="3">
    <source>
        <dbReference type="Google" id="ProtNLM"/>
    </source>
</evidence>
<dbReference type="PROSITE" id="PS51257">
    <property type="entry name" value="PROKAR_LIPOPROTEIN"/>
    <property type="match status" value="1"/>
</dbReference>
<dbReference type="RefSeq" id="WP_037428862.1">
    <property type="nucleotide sequence ID" value="NZ_BJNI01000017.1"/>
</dbReference>
<sequence>MNAQGKISRASFGSRGKMACSALAVLLAATLAGCSATTDKSIKTASLTKQVGYALPEKKPDRIKRVAVTERAVKLVRTTYLGRAPYVCTPSGFGRTSSCFLR</sequence>
<gene>
    <name evidence="1" type="ORF">GHK48_05045</name>
</gene>
<protein>
    <recommendedName>
        <fullName evidence="3">Lipoprotein</fullName>
    </recommendedName>
</protein>
<name>A0A844A757_RHIFR</name>
<proteinExistence type="predicted"/>
<evidence type="ECO:0000313" key="1">
    <source>
        <dbReference type="EMBL" id="MQX07695.1"/>
    </source>
</evidence>
<dbReference type="Proteomes" id="UP000466694">
    <property type="component" value="Unassembled WGS sequence"/>
</dbReference>